<dbReference type="AlphaFoldDB" id="A0AA88Y0G4"/>
<keyword evidence="4" id="KW-1185">Reference proteome</keyword>
<accession>A0AA88Y0G4</accession>
<keyword evidence="2" id="KW-1133">Transmembrane helix</keyword>
<evidence type="ECO:0000313" key="3">
    <source>
        <dbReference type="EMBL" id="KAK3091440.1"/>
    </source>
</evidence>
<name>A0AA88Y0G4_PINIB</name>
<dbReference type="Proteomes" id="UP001186944">
    <property type="component" value="Unassembled WGS sequence"/>
</dbReference>
<keyword evidence="2" id="KW-0812">Transmembrane</keyword>
<feature type="compositionally biased region" description="Polar residues" evidence="1">
    <location>
        <begin position="152"/>
        <end position="189"/>
    </location>
</feature>
<protein>
    <submittedName>
        <fullName evidence="3">Uncharacterized protein</fullName>
    </submittedName>
</protein>
<gene>
    <name evidence="3" type="ORF">FSP39_019876</name>
</gene>
<reference evidence="3" key="1">
    <citation type="submission" date="2019-08" db="EMBL/GenBank/DDBJ databases">
        <title>The improved chromosome-level genome for the pearl oyster Pinctada fucata martensii using PacBio sequencing and Hi-C.</title>
        <authorList>
            <person name="Zheng Z."/>
        </authorList>
    </citation>
    <scope>NUCLEOTIDE SEQUENCE</scope>
    <source>
        <strain evidence="3">ZZ-2019</strain>
        <tissue evidence="3">Adductor muscle</tissue>
    </source>
</reference>
<dbReference type="EMBL" id="VSWD01000010">
    <property type="protein sequence ID" value="KAK3091440.1"/>
    <property type="molecule type" value="Genomic_DNA"/>
</dbReference>
<sequence length="322" mass="36447">MERERIKQFSIWFQETDTARQKEYVKRRKKRNQAESKRFSNIKAWKFLLVPAGLCLVCGTAMLFAANFNKINPYTIFETKKTLFNIIGGISVGFGVFLVLVVEGCIQHVNHRHDKENKIIAEADNVAERLLPQNFPVYIFRDDNIPDPYNDLQESLSRQNSKTSRGTSLSRQNSKNSEGTSLSRQNSKGSAHMNFSRQNSRGSSSGSQTKRAPKLGSLRSKSENSGQCNNFESVDSGTSVSSYKSYTRDDSNEKSLSYNVPLLKNSTQEKSELESMGTLSESLLNLGGATCADYSLPEDQVTMSNEHQFENRDSEFVYRDKY</sequence>
<feature type="transmembrane region" description="Helical" evidence="2">
    <location>
        <begin position="86"/>
        <end position="106"/>
    </location>
</feature>
<comment type="caution">
    <text evidence="3">The sequence shown here is derived from an EMBL/GenBank/DDBJ whole genome shotgun (WGS) entry which is preliminary data.</text>
</comment>
<feature type="transmembrane region" description="Helical" evidence="2">
    <location>
        <begin position="47"/>
        <end position="66"/>
    </location>
</feature>
<organism evidence="3 4">
    <name type="scientific">Pinctada imbricata</name>
    <name type="common">Atlantic pearl-oyster</name>
    <name type="synonym">Pinctada martensii</name>
    <dbReference type="NCBI Taxonomy" id="66713"/>
    <lineage>
        <taxon>Eukaryota</taxon>
        <taxon>Metazoa</taxon>
        <taxon>Spiralia</taxon>
        <taxon>Lophotrochozoa</taxon>
        <taxon>Mollusca</taxon>
        <taxon>Bivalvia</taxon>
        <taxon>Autobranchia</taxon>
        <taxon>Pteriomorphia</taxon>
        <taxon>Pterioida</taxon>
        <taxon>Pterioidea</taxon>
        <taxon>Pteriidae</taxon>
        <taxon>Pinctada</taxon>
    </lineage>
</organism>
<feature type="region of interest" description="Disordered" evidence="1">
    <location>
        <begin position="150"/>
        <end position="253"/>
    </location>
</feature>
<feature type="compositionally biased region" description="Low complexity" evidence="1">
    <location>
        <begin position="194"/>
        <end position="208"/>
    </location>
</feature>
<evidence type="ECO:0000256" key="2">
    <source>
        <dbReference type="SAM" id="Phobius"/>
    </source>
</evidence>
<feature type="compositionally biased region" description="Polar residues" evidence="1">
    <location>
        <begin position="223"/>
        <end position="245"/>
    </location>
</feature>
<proteinExistence type="predicted"/>
<evidence type="ECO:0000256" key="1">
    <source>
        <dbReference type="SAM" id="MobiDB-lite"/>
    </source>
</evidence>
<keyword evidence="2" id="KW-0472">Membrane</keyword>
<evidence type="ECO:0000313" key="4">
    <source>
        <dbReference type="Proteomes" id="UP001186944"/>
    </source>
</evidence>